<organism evidence="1 2">
    <name type="scientific">Mikania micrantha</name>
    <name type="common">bitter vine</name>
    <dbReference type="NCBI Taxonomy" id="192012"/>
    <lineage>
        <taxon>Eukaryota</taxon>
        <taxon>Viridiplantae</taxon>
        <taxon>Streptophyta</taxon>
        <taxon>Embryophyta</taxon>
        <taxon>Tracheophyta</taxon>
        <taxon>Spermatophyta</taxon>
        <taxon>Magnoliopsida</taxon>
        <taxon>eudicotyledons</taxon>
        <taxon>Gunneridae</taxon>
        <taxon>Pentapetalae</taxon>
        <taxon>asterids</taxon>
        <taxon>campanulids</taxon>
        <taxon>Asterales</taxon>
        <taxon>Asteraceae</taxon>
        <taxon>Asteroideae</taxon>
        <taxon>Heliantheae alliance</taxon>
        <taxon>Eupatorieae</taxon>
        <taxon>Mikania</taxon>
    </lineage>
</organism>
<keyword evidence="2" id="KW-1185">Reference proteome</keyword>
<dbReference type="Proteomes" id="UP000326396">
    <property type="component" value="Linkage Group LG12"/>
</dbReference>
<gene>
    <name evidence="1" type="ORF">E3N88_09081</name>
</gene>
<comment type="caution">
    <text evidence="1">The sequence shown here is derived from an EMBL/GenBank/DDBJ whole genome shotgun (WGS) entry which is preliminary data.</text>
</comment>
<proteinExistence type="predicted"/>
<accession>A0A5N6PL54</accession>
<dbReference type="AlphaFoldDB" id="A0A5N6PL54"/>
<dbReference type="EMBL" id="SZYD01000004">
    <property type="protein sequence ID" value="KAD6454375.1"/>
    <property type="molecule type" value="Genomic_DNA"/>
</dbReference>
<protein>
    <submittedName>
        <fullName evidence="1">Uncharacterized protein</fullName>
    </submittedName>
</protein>
<evidence type="ECO:0000313" key="1">
    <source>
        <dbReference type="EMBL" id="KAD6454375.1"/>
    </source>
</evidence>
<sequence>MGGISPEDEDELVDKGMVADIFLGLAPDQTQCVWVLCVTTGTCGEVGGHGWVSLELRWETAASAKGG</sequence>
<evidence type="ECO:0000313" key="2">
    <source>
        <dbReference type="Proteomes" id="UP000326396"/>
    </source>
</evidence>
<name>A0A5N6PL54_9ASTR</name>
<reference evidence="1 2" key="1">
    <citation type="submission" date="2019-05" db="EMBL/GenBank/DDBJ databases">
        <title>Mikania micrantha, genome provides insights into the molecular mechanism of rapid growth.</title>
        <authorList>
            <person name="Liu B."/>
        </authorList>
    </citation>
    <scope>NUCLEOTIDE SEQUENCE [LARGE SCALE GENOMIC DNA]</scope>
    <source>
        <strain evidence="1">NLD-2019</strain>
        <tissue evidence="1">Leaf</tissue>
    </source>
</reference>